<protein>
    <submittedName>
        <fullName evidence="1">Uncharacterized protein</fullName>
    </submittedName>
</protein>
<dbReference type="Proteomes" id="UP001623348">
    <property type="component" value="Unassembled WGS sequence"/>
</dbReference>
<organism evidence="1 2">
    <name type="scientific">Grus japonensis</name>
    <name type="common">Japanese crane</name>
    <name type="synonym">Red-crowned crane</name>
    <dbReference type="NCBI Taxonomy" id="30415"/>
    <lineage>
        <taxon>Eukaryota</taxon>
        <taxon>Metazoa</taxon>
        <taxon>Chordata</taxon>
        <taxon>Craniata</taxon>
        <taxon>Vertebrata</taxon>
        <taxon>Euteleostomi</taxon>
        <taxon>Archelosauria</taxon>
        <taxon>Archosauria</taxon>
        <taxon>Dinosauria</taxon>
        <taxon>Saurischia</taxon>
        <taxon>Theropoda</taxon>
        <taxon>Coelurosauria</taxon>
        <taxon>Aves</taxon>
        <taxon>Neognathae</taxon>
        <taxon>Neoaves</taxon>
        <taxon>Gruiformes</taxon>
        <taxon>Gruidae</taxon>
        <taxon>Grus</taxon>
    </lineage>
</organism>
<evidence type="ECO:0000313" key="2">
    <source>
        <dbReference type="Proteomes" id="UP001623348"/>
    </source>
</evidence>
<proteinExistence type="predicted"/>
<gene>
    <name evidence="1" type="ORF">GRJ2_003050000</name>
</gene>
<keyword evidence="2" id="KW-1185">Reference proteome</keyword>
<comment type="caution">
    <text evidence="1">The sequence shown here is derived from an EMBL/GenBank/DDBJ whole genome shotgun (WGS) entry which is preliminary data.</text>
</comment>
<dbReference type="PANTHER" id="PTHR33332">
    <property type="entry name" value="REVERSE TRANSCRIPTASE DOMAIN-CONTAINING PROTEIN"/>
    <property type="match status" value="1"/>
</dbReference>
<dbReference type="AlphaFoldDB" id="A0ABC9Y703"/>
<sequence>MGRRNPKHKYRLGREWIESSPEEKDLGVLTDEKLNVSRQCALAAQKANRVLGCIKRGVTSRAREVILPLYSTLVRPHLGPGLGPPVQERHGAVGASPEEATKLIRGLEHLSCEDRLRQLGLFSLEKRMLCGSLIEAFQYLKGPTGKLSQAQAIQFSGNSRQFLDPKVIDQQTRGLLLTNKKEVVEDVKIKSSFGCSDHE</sequence>
<reference evidence="1 2" key="1">
    <citation type="submission" date="2024-06" db="EMBL/GenBank/DDBJ databases">
        <title>The draft genome of Grus japonensis, version 3.</title>
        <authorList>
            <person name="Nabeshima K."/>
            <person name="Suzuki S."/>
            <person name="Onuma M."/>
        </authorList>
    </citation>
    <scope>NUCLEOTIDE SEQUENCE [LARGE SCALE GENOMIC DNA]</scope>
    <source>
        <strain evidence="1 2">451A</strain>
    </source>
</reference>
<dbReference type="EMBL" id="BAAFJT010000040">
    <property type="protein sequence ID" value="GAB0205844.1"/>
    <property type="molecule type" value="Genomic_DNA"/>
</dbReference>
<accession>A0ABC9Y703</accession>
<name>A0ABC9Y703_GRUJA</name>
<evidence type="ECO:0000313" key="1">
    <source>
        <dbReference type="EMBL" id="GAB0205844.1"/>
    </source>
</evidence>